<dbReference type="EMBL" id="JAFBCF010000001">
    <property type="protein sequence ID" value="MBM7799545.1"/>
    <property type="molecule type" value="Genomic_DNA"/>
</dbReference>
<evidence type="ECO:0000256" key="1">
    <source>
        <dbReference type="ARBA" id="ARBA00023063"/>
    </source>
</evidence>
<sequence length="225" mass="25497">MIGRHPEPRLRPDQLTIAWQSVSLLLDYPDQRLLEQTTLIRNASAELPDEVGRPLREFLDYLQSRPPEELAAEYVRTFDHQKKCCLFLTYFTSGDTRKRGIALLRFKQTYLRSGLVLGPDELPDHLSVVLEYAATTDQRLGWKLLLDYRAGFELLRLALAEASSPWALVADALRATLPPLRGDDWEAVVQLAEQGPPEEDVGLEAFAPPEYMPVGSDQYGRGGYR</sequence>
<name>A0ABS2RKL2_9ACTN</name>
<dbReference type="SUPFAM" id="SSF89155">
    <property type="entry name" value="TorD-like"/>
    <property type="match status" value="1"/>
</dbReference>
<protein>
    <submittedName>
        <fullName evidence="2">Nitrate reductase delta subunit</fullName>
    </submittedName>
</protein>
<keyword evidence="3" id="KW-1185">Reference proteome</keyword>
<reference evidence="2 3" key="1">
    <citation type="submission" date="2021-01" db="EMBL/GenBank/DDBJ databases">
        <title>Sequencing the genomes of 1000 actinobacteria strains.</title>
        <authorList>
            <person name="Klenk H.-P."/>
        </authorList>
    </citation>
    <scope>NUCLEOTIDE SEQUENCE [LARGE SCALE GENOMIC DNA]</scope>
    <source>
        <strain evidence="2 3">DSM 18662</strain>
    </source>
</reference>
<gene>
    <name evidence="2" type="ORF">JOE57_002466</name>
</gene>
<comment type="caution">
    <text evidence="2">The sequence shown here is derived from an EMBL/GenBank/DDBJ whole genome shotgun (WGS) entry which is preliminary data.</text>
</comment>
<dbReference type="InterPro" id="IPR020945">
    <property type="entry name" value="DMSO/NO3_reduct_chaperone"/>
</dbReference>
<evidence type="ECO:0000313" key="3">
    <source>
        <dbReference type="Proteomes" id="UP000704762"/>
    </source>
</evidence>
<dbReference type="InterPro" id="IPR036411">
    <property type="entry name" value="TorD-like_sf"/>
</dbReference>
<proteinExistence type="predicted"/>
<dbReference type="RefSeq" id="WP_204918374.1">
    <property type="nucleotide sequence ID" value="NZ_BAAAQP010000003.1"/>
</dbReference>
<organism evidence="2 3">
    <name type="scientific">Microlunatus panaciterrae</name>
    <dbReference type="NCBI Taxonomy" id="400768"/>
    <lineage>
        <taxon>Bacteria</taxon>
        <taxon>Bacillati</taxon>
        <taxon>Actinomycetota</taxon>
        <taxon>Actinomycetes</taxon>
        <taxon>Propionibacteriales</taxon>
        <taxon>Propionibacteriaceae</taxon>
        <taxon>Microlunatus</taxon>
    </lineage>
</organism>
<dbReference type="Proteomes" id="UP000704762">
    <property type="component" value="Unassembled WGS sequence"/>
</dbReference>
<dbReference type="InterPro" id="IPR003765">
    <property type="entry name" value="NO3_reductase_chaperone_NarJ"/>
</dbReference>
<keyword evidence="1" id="KW-0534">Nitrate assimilation</keyword>
<dbReference type="Pfam" id="PF02613">
    <property type="entry name" value="Nitrate_red_del"/>
    <property type="match status" value="1"/>
</dbReference>
<accession>A0ABS2RKL2</accession>
<dbReference type="Gene3D" id="1.10.3480.10">
    <property type="entry name" value="TorD-like"/>
    <property type="match status" value="1"/>
</dbReference>
<dbReference type="PANTHER" id="PTHR43680:SF2">
    <property type="entry name" value="NITRATE REDUCTASE MOLYBDENUM COFACTOR ASSEMBLY CHAPERONE NARJ"/>
    <property type="match status" value="1"/>
</dbReference>
<dbReference type="NCBIfam" id="TIGR00684">
    <property type="entry name" value="narJ"/>
    <property type="match status" value="1"/>
</dbReference>
<dbReference type="PANTHER" id="PTHR43680">
    <property type="entry name" value="NITRATE REDUCTASE MOLYBDENUM COFACTOR ASSEMBLY CHAPERONE"/>
    <property type="match status" value="1"/>
</dbReference>
<evidence type="ECO:0000313" key="2">
    <source>
        <dbReference type="EMBL" id="MBM7799545.1"/>
    </source>
</evidence>